<gene>
    <name evidence="1" type="ORF">XELAEV_18033165mg</name>
</gene>
<dbReference type="Proteomes" id="UP000694892">
    <property type="component" value="Chromosome 6S"/>
</dbReference>
<evidence type="ECO:0000313" key="1">
    <source>
        <dbReference type="EMBL" id="OCT74208.1"/>
    </source>
</evidence>
<reference evidence="2" key="1">
    <citation type="journal article" date="2016" name="Nature">
        <title>Genome evolution in the allotetraploid frog Xenopus laevis.</title>
        <authorList>
            <person name="Session A.M."/>
            <person name="Uno Y."/>
            <person name="Kwon T."/>
            <person name="Chapman J.A."/>
            <person name="Toyoda A."/>
            <person name="Takahashi S."/>
            <person name="Fukui A."/>
            <person name="Hikosaka A."/>
            <person name="Suzuki A."/>
            <person name="Kondo M."/>
            <person name="van Heeringen S.J."/>
            <person name="Quigley I."/>
            <person name="Heinz S."/>
            <person name="Ogino H."/>
            <person name="Ochi H."/>
            <person name="Hellsten U."/>
            <person name="Lyons J.B."/>
            <person name="Simakov O."/>
            <person name="Putnam N."/>
            <person name="Stites J."/>
            <person name="Kuroki Y."/>
            <person name="Tanaka T."/>
            <person name="Michiue T."/>
            <person name="Watanabe M."/>
            <person name="Bogdanovic O."/>
            <person name="Lister R."/>
            <person name="Georgiou G."/>
            <person name="Paranjpe S.S."/>
            <person name="van Kruijsbergen I."/>
            <person name="Shu S."/>
            <person name="Carlson J."/>
            <person name="Kinoshita T."/>
            <person name="Ohta Y."/>
            <person name="Mawaribuchi S."/>
            <person name="Jenkins J."/>
            <person name="Grimwood J."/>
            <person name="Schmutz J."/>
            <person name="Mitros T."/>
            <person name="Mozaffari S.V."/>
            <person name="Suzuki Y."/>
            <person name="Haramoto Y."/>
            <person name="Yamamoto T.S."/>
            <person name="Takagi C."/>
            <person name="Heald R."/>
            <person name="Miller K."/>
            <person name="Haudenschild C."/>
            <person name="Kitzman J."/>
            <person name="Nakayama T."/>
            <person name="Izutsu Y."/>
            <person name="Robert J."/>
            <person name="Fortriede J."/>
            <person name="Burns K."/>
            <person name="Lotay V."/>
            <person name="Karimi K."/>
            <person name="Yasuoka Y."/>
            <person name="Dichmann D.S."/>
            <person name="Flajnik M.F."/>
            <person name="Houston D.W."/>
            <person name="Shendure J."/>
            <person name="DuPasquier L."/>
            <person name="Vize P.D."/>
            <person name="Zorn A.M."/>
            <person name="Ito M."/>
            <person name="Marcotte E.M."/>
            <person name="Wallingford J.B."/>
            <person name="Ito Y."/>
            <person name="Asashima M."/>
            <person name="Ueno N."/>
            <person name="Matsuda Y."/>
            <person name="Veenstra G.J."/>
            <person name="Fujiyama A."/>
            <person name="Harland R.M."/>
            <person name="Taira M."/>
            <person name="Rokhsar D.S."/>
        </authorList>
    </citation>
    <scope>NUCLEOTIDE SEQUENCE [LARGE SCALE GENOMIC DNA]</scope>
    <source>
        <strain evidence="2">J</strain>
    </source>
</reference>
<dbReference type="AlphaFoldDB" id="A0A974HDR9"/>
<accession>A0A974HDR9</accession>
<evidence type="ECO:0000313" key="2">
    <source>
        <dbReference type="Proteomes" id="UP000694892"/>
    </source>
</evidence>
<organism evidence="1 2">
    <name type="scientific">Xenopus laevis</name>
    <name type="common">African clawed frog</name>
    <dbReference type="NCBI Taxonomy" id="8355"/>
    <lineage>
        <taxon>Eukaryota</taxon>
        <taxon>Metazoa</taxon>
        <taxon>Chordata</taxon>
        <taxon>Craniata</taxon>
        <taxon>Vertebrata</taxon>
        <taxon>Euteleostomi</taxon>
        <taxon>Amphibia</taxon>
        <taxon>Batrachia</taxon>
        <taxon>Anura</taxon>
        <taxon>Pipoidea</taxon>
        <taxon>Pipidae</taxon>
        <taxon>Xenopodinae</taxon>
        <taxon>Xenopus</taxon>
        <taxon>Xenopus</taxon>
    </lineage>
</organism>
<name>A0A974HDR9_XENLA</name>
<dbReference type="EMBL" id="CM004477">
    <property type="protein sequence ID" value="OCT74208.1"/>
    <property type="molecule type" value="Genomic_DNA"/>
</dbReference>
<sequence length="120" mass="14229">MLHQIRSLNLVANEYVIKKSKTILFLLKALPDLFLYFPISPFQFPVQKSMTDHFHCTVKSVSLYCFFQPLLDFLFDSDVHVSTLLVFYLYSSHIVFDTLDMLPNKPLWMYCNLYTVYTRV</sequence>
<proteinExistence type="predicted"/>
<protein>
    <submittedName>
        <fullName evidence="1">Uncharacterized protein</fullName>
    </submittedName>
</protein>